<gene>
    <name evidence="3" type="ordered locus">Nitsa_0382</name>
</gene>
<dbReference type="CDD" id="cd02966">
    <property type="entry name" value="TlpA_like_family"/>
    <property type="match status" value="1"/>
</dbReference>
<dbReference type="Pfam" id="PF00578">
    <property type="entry name" value="AhpC-TSA"/>
    <property type="match status" value="1"/>
</dbReference>
<keyword evidence="1" id="KW-0732">Signal</keyword>
<dbReference type="RefSeq" id="WP_013553348.1">
    <property type="nucleotide sequence ID" value="NC_014935.1"/>
</dbReference>
<dbReference type="PANTHER" id="PTHR42852">
    <property type="entry name" value="THIOL:DISULFIDE INTERCHANGE PROTEIN DSBE"/>
    <property type="match status" value="1"/>
</dbReference>
<sequence length="194" mass="21992">MRRFFTAFLFFVIGAALLQAQEPAKQDKGLTLTTVTGKRLHIKGTENGLDIREYRGKILFLEFWGTHCPPCLMSIPHYIDLSKKYKGKLAVLAIEVQDTPADLLKSFVTKHKINYDVVDYRTGMPLVNYISRRAQWRGSIPFLLIFNSKGEYVTSQVGLLPEETLEGVIKTLEKMKTEKGNEQNNTTPAKPVAK</sequence>
<dbReference type="InterPro" id="IPR050553">
    <property type="entry name" value="Thioredoxin_ResA/DsbE_sf"/>
</dbReference>
<dbReference type="InterPro" id="IPR036249">
    <property type="entry name" value="Thioredoxin-like_sf"/>
</dbReference>
<dbReference type="STRING" id="749222.Nitsa_0382"/>
<dbReference type="InterPro" id="IPR013766">
    <property type="entry name" value="Thioredoxin_domain"/>
</dbReference>
<keyword evidence="4" id="KW-1185">Reference proteome</keyword>
<dbReference type="InterPro" id="IPR000866">
    <property type="entry name" value="AhpC/TSA"/>
</dbReference>
<name>E6WZZ4_NITSE</name>
<proteinExistence type="predicted"/>
<dbReference type="AlphaFoldDB" id="E6WZZ4"/>
<dbReference type="Gene3D" id="3.40.30.10">
    <property type="entry name" value="Glutaredoxin"/>
    <property type="match status" value="1"/>
</dbReference>
<accession>E6WZZ4</accession>
<dbReference type="EMBL" id="CP002452">
    <property type="protein sequence ID" value="ADV45652.1"/>
    <property type="molecule type" value="Genomic_DNA"/>
</dbReference>
<dbReference type="SUPFAM" id="SSF52833">
    <property type="entry name" value="Thioredoxin-like"/>
    <property type="match status" value="1"/>
</dbReference>
<reference evidence="4" key="2">
    <citation type="submission" date="2011-01" db="EMBL/GenBank/DDBJ databases">
        <title>The complete genome of Nitratifractor salsuginis DSM 16511.</title>
        <authorList>
            <consortium name="US DOE Joint Genome Institute (JGI-PGF)"/>
            <person name="Lucas S."/>
            <person name="Copeland A."/>
            <person name="Lapidus A."/>
            <person name="Bruce D."/>
            <person name="Goodwin L."/>
            <person name="Pitluck S."/>
            <person name="Kyrpides N."/>
            <person name="Mavromatis K."/>
            <person name="Ivanova N."/>
            <person name="Mikhailova N."/>
            <person name="Zeytun A."/>
            <person name="Detter J.C."/>
            <person name="Tapia R."/>
            <person name="Han C."/>
            <person name="Land M."/>
            <person name="Hauser L."/>
            <person name="Markowitz V."/>
            <person name="Cheng J.-F."/>
            <person name="Hugenholtz P."/>
            <person name="Woyke T."/>
            <person name="Wu D."/>
            <person name="Tindall B."/>
            <person name="Schuetze A."/>
            <person name="Brambilla E."/>
            <person name="Klenk H.-P."/>
            <person name="Eisen J.A."/>
        </authorList>
    </citation>
    <scope>NUCLEOTIDE SEQUENCE [LARGE SCALE GENOMIC DNA]</scope>
    <source>
        <strain evidence="4">DSM 16511 / JCM 12458 / E9I37-1</strain>
    </source>
</reference>
<dbReference type="PROSITE" id="PS51352">
    <property type="entry name" value="THIOREDOXIN_2"/>
    <property type="match status" value="1"/>
</dbReference>
<organism evidence="3 4">
    <name type="scientific">Nitratifractor salsuginis (strain DSM 16511 / JCM 12458 / E9I37-1)</name>
    <dbReference type="NCBI Taxonomy" id="749222"/>
    <lineage>
        <taxon>Bacteria</taxon>
        <taxon>Pseudomonadati</taxon>
        <taxon>Campylobacterota</taxon>
        <taxon>Epsilonproteobacteria</taxon>
        <taxon>Campylobacterales</taxon>
        <taxon>Sulfurovaceae</taxon>
        <taxon>Nitratifractor</taxon>
    </lineage>
</organism>
<protein>
    <submittedName>
        <fullName evidence="3">Redoxin domain protein</fullName>
    </submittedName>
</protein>
<dbReference type="GO" id="GO:0016209">
    <property type="term" value="F:antioxidant activity"/>
    <property type="evidence" value="ECO:0007669"/>
    <property type="project" value="InterPro"/>
</dbReference>
<evidence type="ECO:0000256" key="1">
    <source>
        <dbReference type="SAM" id="SignalP"/>
    </source>
</evidence>
<evidence type="ECO:0000313" key="3">
    <source>
        <dbReference type="EMBL" id="ADV45652.1"/>
    </source>
</evidence>
<evidence type="ECO:0000313" key="4">
    <source>
        <dbReference type="Proteomes" id="UP000008633"/>
    </source>
</evidence>
<reference evidence="3 4" key="1">
    <citation type="journal article" date="2011" name="Stand. Genomic Sci.">
        <title>Complete genome sequence of Nitratifractor salsuginis type strain (E9I37-1).</title>
        <authorList>
            <person name="Anderson I."/>
            <person name="Sikorski J."/>
            <person name="Zeytun A."/>
            <person name="Nolan M."/>
            <person name="Lapidus A."/>
            <person name="Lucas S."/>
            <person name="Hammon N."/>
            <person name="Deshpande S."/>
            <person name="Cheng J.F."/>
            <person name="Tapia R."/>
            <person name="Han C."/>
            <person name="Goodwin L."/>
            <person name="Pitluck S."/>
            <person name="Liolios K."/>
            <person name="Pagani I."/>
            <person name="Ivanova N."/>
            <person name="Huntemann M."/>
            <person name="Mavromatis K."/>
            <person name="Ovchinikova G."/>
            <person name="Pati A."/>
            <person name="Chen A."/>
            <person name="Palaniappan K."/>
            <person name="Land M."/>
            <person name="Hauser L."/>
            <person name="Brambilla E.M."/>
            <person name="Ngatchou-Djao O.D."/>
            <person name="Rohde M."/>
            <person name="Tindall B.J."/>
            <person name="Goker M."/>
            <person name="Detter J.C."/>
            <person name="Woyke T."/>
            <person name="Bristow J."/>
            <person name="Eisen J.A."/>
            <person name="Markowitz V."/>
            <person name="Hugenholtz P."/>
            <person name="Klenk H.P."/>
            <person name="Kyrpides N.C."/>
        </authorList>
    </citation>
    <scope>NUCLEOTIDE SEQUENCE [LARGE SCALE GENOMIC DNA]</scope>
    <source>
        <strain evidence="4">DSM 16511 / JCM 12458 / E9I37-1</strain>
    </source>
</reference>
<feature type="domain" description="Thioredoxin" evidence="2">
    <location>
        <begin position="21"/>
        <end position="174"/>
    </location>
</feature>
<dbReference type="eggNOG" id="COG0526">
    <property type="taxonomic scope" value="Bacteria"/>
</dbReference>
<dbReference type="OrthoDB" id="9813820at2"/>
<evidence type="ECO:0000259" key="2">
    <source>
        <dbReference type="PROSITE" id="PS51352"/>
    </source>
</evidence>
<feature type="chain" id="PRO_5003215310" evidence="1">
    <location>
        <begin position="21"/>
        <end position="194"/>
    </location>
</feature>
<dbReference type="KEGG" id="nsa:Nitsa_0382"/>
<dbReference type="GO" id="GO:0016491">
    <property type="term" value="F:oxidoreductase activity"/>
    <property type="evidence" value="ECO:0007669"/>
    <property type="project" value="InterPro"/>
</dbReference>
<dbReference type="HOGENOM" id="CLU_042529_11_2_7"/>
<feature type="signal peptide" evidence="1">
    <location>
        <begin position="1"/>
        <end position="20"/>
    </location>
</feature>
<dbReference type="Proteomes" id="UP000008633">
    <property type="component" value="Chromosome"/>
</dbReference>
<dbReference type="PANTHER" id="PTHR42852:SF18">
    <property type="entry name" value="CHROMOSOME UNDETERMINED SCAFFOLD_47, WHOLE GENOME SHOTGUN SEQUENCE"/>
    <property type="match status" value="1"/>
</dbReference>